<evidence type="ECO:0000313" key="1">
    <source>
        <dbReference type="EMBL" id="AGG89920.1"/>
    </source>
</evidence>
<dbReference type="RefSeq" id="WP_015448390.1">
    <property type="nucleotide sequence ID" value="NC_020541.1"/>
</dbReference>
<accession>M4NG46</accession>
<protein>
    <submittedName>
        <fullName evidence="1">Phage virion morphogenesis protein, putative tail completion</fullName>
    </submittedName>
</protein>
<organism evidence="1 2">
    <name type="scientific">Rhodanobacter denitrificans</name>
    <dbReference type="NCBI Taxonomy" id="666685"/>
    <lineage>
        <taxon>Bacteria</taxon>
        <taxon>Pseudomonadati</taxon>
        <taxon>Pseudomonadota</taxon>
        <taxon>Gammaproteobacteria</taxon>
        <taxon>Lysobacterales</taxon>
        <taxon>Rhodanobacteraceae</taxon>
        <taxon>Rhodanobacter</taxon>
    </lineage>
</organism>
<dbReference type="Pfam" id="PF05069">
    <property type="entry name" value="Phage_tail_S"/>
    <property type="match status" value="1"/>
</dbReference>
<gene>
    <name evidence="1" type="ORF">R2APBS1_2843</name>
</gene>
<dbReference type="KEGG" id="rhd:R2APBS1_2843"/>
<name>M4NG46_9GAMM</name>
<dbReference type="InterPro" id="IPR006522">
    <property type="entry name" value="Phage_virion_morphogenesis"/>
</dbReference>
<dbReference type="EMBL" id="CP003470">
    <property type="protein sequence ID" value="AGG89920.1"/>
    <property type="molecule type" value="Genomic_DNA"/>
</dbReference>
<sequence length="159" mass="17346">MAGARIELQLDVGEASAALNDAAAKLSPEGSRLLLSDIGEYLLRSTRDRGDHEVDPDGRRWRALEPSYRRWKAKKRPGVPILKFDHHMLGDQLSWQLDGDTAVLVGTNAIYGAVHQFGSRDPNRGIPARPWLGISATDADEIVALTRDHLLAAFSGPAA</sequence>
<dbReference type="HOGENOM" id="CLU_117141_2_0_6"/>
<dbReference type="eggNOG" id="COG5005">
    <property type="taxonomic scope" value="Bacteria"/>
</dbReference>
<reference evidence="1 2" key="1">
    <citation type="submission" date="2012-04" db="EMBL/GenBank/DDBJ databases">
        <title>Complete genome of Rhodanobacter sp. 2APBS1.</title>
        <authorList>
            <consortium name="US DOE Joint Genome Institute"/>
            <person name="Huntemann M."/>
            <person name="Wei C.-L."/>
            <person name="Han J."/>
            <person name="Detter J.C."/>
            <person name="Han C."/>
            <person name="Tapia R."/>
            <person name="Munk A.C.C."/>
            <person name="Chen A."/>
            <person name="Krypides N."/>
            <person name="Mavromatis K."/>
            <person name="Markowitz V."/>
            <person name="Szeto E."/>
            <person name="Ivanova N."/>
            <person name="Mikhailova N."/>
            <person name="Ovchinnikova G."/>
            <person name="Pagani I."/>
            <person name="Pati A."/>
            <person name="Goodwin L."/>
            <person name="Peters L."/>
            <person name="Pitluck S."/>
            <person name="Woyke T."/>
            <person name="Prakash O."/>
            <person name="Elkins J."/>
            <person name="Brown S."/>
            <person name="Palumbo A."/>
            <person name="Hemme C."/>
            <person name="Zhou J."/>
            <person name="Watson D."/>
            <person name="Jardine P."/>
            <person name="Kostka J."/>
            <person name="Green S."/>
        </authorList>
    </citation>
    <scope>NUCLEOTIDE SEQUENCE [LARGE SCALE GENOMIC DNA]</scope>
    <source>
        <strain evidence="1 2">2APBS1</strain>
    </source>
</reference>
<keyword evidence="2" id="KW-1185">Reference proteome</keyword>
<dbReference type="NCBIfam" id="TIGR01635">
    <property type="entry name" value="tail_comp_S"/>
    <property type="match status" value="1"/>
</dbReference>
<dbReference type="OrthoDB" id="2081253at2"/>
<dbReference type="STRING" id="666685.R2APBS1_2843"/>
<evidence type="ECO:0000313" key="2">
    <source>
        <dbReference type="Proteomes" id="UP000011859"/>
    </source>
</evidence>
<dbReference type="AlphaFoldDB" id="M4NG46"/>
<proteinExistence type="predicted"/>
<dbReference type="Proteomes" id="UP000011859">
    <property type="component" value="Chromosome"/>
</dbReference>